<feature type="compositionally biased region" description="Acidic residues" evidence="1">
    <location>
        <begin position="451"/>
        <end position="460"/>
    </location>
</feature>
<dbReference type="AlphaFoldDB" id="A0A388JW41"/>
<proteinExistence type="predicted"/>
<feature type="region of interest" description="Disordered" evidence="1">
    <location>
        <begin position="164"/>
        <end position="184"/>
    </location>
</feature>
<feature type="compositionally biased region" description="Basic and acidic residues" evidence="1">
    <location>
        <begin position="88"/>
        <end position="98"/>
    </location>
</feature>
<organism evidence="2 3">
    <name type="scientific">Chara braunii</name>
    <name type="common">Braun's stonewort</name>
    <dbReference type="NCBI Taxonomy" id="69332"/>
    <lineage>
        <taxon>Eukaryota</taxon>
        <taxon>Viridiplantae</taxon>
        <taxon>Streptophyta</taxon>
        <taxon>Charophyceae</taxon>
        <taxon>Charales</taxon>
        <taxon>Characeae</taxon>
        <taxon>Chara</taxon>
    </lineage>
</organism>
<name>A0A388JW41_CHABU</name>
<feature type="region of interest" description="Disordered" evidence="1">
    <location>
        <begin position="330"/>
        <end position="493"/>
    </location>
</feature>
<dbReference type="EMBL" id="BFEA01000025">
    <property type="protein sequence ID" value="GBG62016.1"/>
    <property type="molecule type" value="Genomic_DNA"/>
</dbReference>
<feature type="region of interest" description="Disordered" evidence="1">
    <location>
        <begin position="72"/>
        <end position="98"/>
    </location>
</feature>
<accession>A0A388JW41</accession>
<protein>
    <submittedName>
        <fullName evidence="2">Uncharacterized protein</fullName>
    </submittedName>
</protein>
<evidence type="ECO:0000313" key="2">
    <source>
        <dbReference type="EMBL" id="GBG62016.1"/>
    </source>
</evidence>
<gene>
    <name evidence="2" type="ORF">CBR_g28492</name>
</gene>
<dbReference type="Gramene" id="GBG62016">
    <property type="protein sequence ID" value="GBG62016"/>
    <property type="gene ID" value="CBR_g28492"/>
</dbReference>
<feature type="compositionally biased region" description="Basic and acidic residues" evidence="1">
    <location>
        <begin position="390"/>
        <end position="438"/>
    </location>
</feature>
<keyword evidence="3" id="KW-1185">Reference proteome</keyword>
<feature type="region of interest" description="Disordered" evidence="1">
    <location>
        <begin position="281"/>
        <end position="310"/>
    </location>
</feature>
<evidence type="ECO:0000256" key="1">
    <source>
        <dbReference type="SAM" id="MobiDB-lite"/>
    </source>
</evidence>
<comment type="caution">
    <text evidence="2">The sequence shown here is derived from an EMBL/GenBank/DDBJ whole genome shotgun (WGS) entry which is preliminary data.</text>
</comment>
<feature type="compositionally biased region" description="Basic and acidic residues" evidence="1">
    <location>
        <begin position="472"/>
        <end position="493"/>
    </location>
</feature>
<reference evidence="2 3" key="1">
    <citation type="journal article" date="2018" name="Cell">
        <title>The Chara Genome: Secondary Complexity and Implications for Plant Terrestrialization.</title>
        <authorList>
            <person name="Nishiyama T."/>
            <person name="Sakayama H."/>
            <person name="Vries J.D."/>
            <person name="Buschmann H."/>
            <person name="Saint-Marcoux D."/>
            <person name="Ullrich K.K."/>
            <person name="Haas F.B."/>
            <person name="Vanderstraeten L."/>
            <person name="Becker D."/>
            <person name="Lang D."/>
            <person name="Vosolsobe S."/>
            <person name="Rombauts S."/>
            <person name="Wilhelmsson P.K.I."/>
            <person name="Janitza P."/>
            <person name="Kern R."/>
            <person name="Heyl A."/>
            <person name="Rumpler F."/>
            <person name="Villalobos L.I.A.C."/>
            <person name="Clay J.M."/>
            <person name="Skokan R."/>
            <person name="Toyoda A."/>
            <person name="Suzuki Y."/>
            <person name="Kagoshima H."/>
            <person name="Schijlen E."/>
            <person name="Tajeshwar N."/>
            <person name="Catarino B."/>
            <person name="Hetherington A.J."/>
            <person name="Saltykova A."/>
            <person name="Bonnot C."/>
            <person name="Breuninger H."/>
            <person name="Symeonidi A."/>
            <person name="Radhakrishnan G.V."/>
            <person name="Van Nieuwerburgh F."/>
            <person name="Deforce D."/>
            <person name="Chang C."/>
            <person name="Karol K.G."/>
            <person name="Hedrich R."/>
            <person name="Ulvskov P."/>
            <person name="Glockner G."/>
            <person name="Delwiche C.F."/>
            <person name="Petrasek J."/>
            <person name="Van de Peer Y."/>
            <person name="Friml J."/>
            <person name="Beilby M."/>
            <person name="Dolan L."/>
            <person name="Kohara Y."/>
            <person name="Sugano S."/>
            <person name="Fujiyama A."/>
            <person name="Delaux P.-M."/>
            <person name="Quint M."/>
            <person name="TheiBen G."/>
            <person name="Hagemann M."/>
            <person name="Harholt J."/>
            <person name="Dunand C."/>
            <person name="Zachgo S."/>
            <person name="Langdale J."/>
            <person name="Maumus F."/>
            <person name="Straeten D.V.D."/>
            <person name="Gould S.B."/>
            <person name="Rensing S.A."/>
        </authorList>
    </citation>
    <scope>NUCLEOTIDE SEQUENCE [LARGE SCALE GENOMIC DNA]</scope>
    <source>
        <strain evidence="2 3">S276</strain>
    </source>
</reference>
<evidence type="ECO:0000313" key="3">
    <source>
        <dbReference type="Proteomes" id="UP000265515"/>
    </source>
</evidence>
<dbReference type="Proteomes" id="UP000265515">
    <property type="component" value="Unassembled WGS sequence"/>
</dbReference>
<sequence>MQRAIIFLNGLEIAAVEAKPVVDIIWDQLRGRGSQVNFILEGDGRDRVNAITQLGTVGRRIIRDTVMKEVAGGSAPQAEPEAGVPEKIYGKPREEKPTDKVTAVKKKFRYQIPILTMHEINDTLSKLLGTIVSVSFQTMLQANPRLLKGLRQLLTQRRVEIDENLKTPEEEREEEAPQGVANLQWSPGDLEDLEKVFANIRLSLPDHEGGEVMRVPPGTKLSFHALPVGKLKVEIGTHYTDALVGGGVEITLIRRDFATVTGRVVNKEDQKGNVRKAKIEFGNKNGSGAINRPSEGGGAEPSRGRRTTKRKLYIGYMSKLVVGRGARKQVCRGPSSFTKGEGVYISSGSESEEEKADMGERAQTSDEGGVEQCKQHEPWQGDSEGGHGMCNEREDGKGRRESSCEERNGHDSCEGRYPDFEEGDGRRTEIPYKLDPKKLTGGFCPIRTEEEVNEEEEVQEVIEISSSDERDEISRPREERRPPVHQPREEAFT</sequence>